<dbReference type="EMBL" id="CP062807">
    <property type="protein sequence ID" value="QOT82204.1"/>
    <property type="molecule type" value="Genomic_DNA"/>
</dbReference>
<reference evidence="2 3" key="1">
    <citation type="submission" date="2020-10" db="EMBL/GenBank/DDBJ databases">
        <title>Complete genome sequence of Cupriavidus basilensis CCUG 49340T.</title>
        <authorList>
            <person name="Salva-Serra F."/>
            <person name="Donoso R.A."/>
            <person name="Cho K.H."/>
            <person name="Yoo J.A."/>
            <person name="Lee K."/>
            <person name="Yoon S.-H."/>
            <person name="Perez-Pantoja D."/>
            <person name="Moore E.R.B."/>
        </authorList>
    </citation>
    <scope>NUCLEOTIDE SEQUENCE [LARGE SCALE GENOMIC DNA]</scope>
    <source>
        <strain evidence="3">CCUG 49340</strain>
        <plasmid evidence="2 3">pRK1-3</plasmid>
    </source>
</reference>
<geneLocation type="plasmid" evidence="2 3">
    <name>pRK1-3</name>
</geneLocation>
<dbReference type="RefSeq" id="WP_150986904.1">
    <property type="nucleotide sequence ID" value="NZ_CP062807.1"/>
</dbReference>
<feature type="compositionally biased region" description="Gly residues" evidence="1">
    <location>
        <begin position="1"/>
        <end position="10"/>
    </location>
</feature>
<proteinExistence type="predicted"/>
<evidence type="ECO:0000313" key="2">
    <source>
        <dbReference type="EMBL" id="QOT82204.1"/>
    </source>
</evidence>
<accession>A0A643FSI8</accession>
<sequence length="85" mass="9264">MDIQLHGGGRWAMSGPQQRWSGDDQMQTAVFAGQEMIAVADDFGGYRLTYLAYEARGFLTIDGAKESASEFASRVLARMASMIAP</sequence>
<dbReference type="GeneID" id="98407064"/>
<evidence type="ECO:0000313" key="3">
    <source>
        <dbReference type="Proteomes" id="UP000397656"/>
    </source>
</evidence>
<evidence type="ECO:0000256" key="1">
    <source>
        <dbReference type="SAM" id="MobiDB-lite"/>
    </source>
</evidence>
<gene>
    <name evidence="2" type="ORF">F7R26_039525</name>
</gene>
<protein>
    <submittedName>
        <fullName evidence="2">Uncharacterized protein</fullName>
    </submittedName>
</protein>
<dbReference type="AlphaFoldDB" id="A0A643FSI8"/>
<dbReference type="Proteomes" id="UP000397656">
    <property type="component" value="Plasmid pRK1-3"/>
</dbReference>
<organism evidence="2 3">
    <name type="scientific">Cupriavidus basilensis</name>
    <dbReference type="NCBI Taxonomy" id="68895"/>
    <lineage>
        <taxon>Bacteria</taxon>
        <taxon>Pseudomonadati</taxon>
        <taxon>Pseudomonadota</taxon>
        <taxon>Betaproteobacteria</taxon>
        <taxon>Burkholderiales</taxon>
        <taxon>Burkholderiaceae</taxon>
        <taxon>Cupriavidus</taxon>
    </lineage>
</organism>
<name>A0A643FSI8_9BURK</name>
<keyword evidence="2" id="KW-0614">Plasmid</keyword>
<feature type="region of interest" description="Disordered" evidence="1">
    <location>
        <begin position="1"/>
        <end position="23"/>
    </location>
</feature>